<organism evidence="15 16">
    <name type="scientific">Leersia perrieri</name>
    <dbReference type="NCBI Taxonomy" id="77586"/>
    <lineage>
        <taxon>Eukaryota</taxon>
        <taxon>Viridiplantae</taxon>
        <taxon>Streptophyta</taxon>
        <taxon>Embryophyta</taxon>
        <taxon>Tracheophyta</taxon>
        <taxon>Spermatophyta</taxon>
        <taxon>Magnoliopsida</taxon>
        <taxon>Liliopsida</taxon>
        <taxon>Poales</taxon>
        <taxon>Poaceae</taxon>
        <taxon>BOP clade</taxon>
        <taxon>Oryzoideae</taxon>
        <taxon>Oryzeae</taxon>
        <taxon>Oryzinae</taxon>
        <taxon>Leersia</taxon>
    </lineage>
</organism>
<dbReference type="InterPro" id="IPR056789">
    <property type="entry name" value="LRR_R13L1-DRL21"/>
</dbReference>
<dbReference type="GO" id="GO:0005524">
    <property type="term" value="F:ATP binding"/>
    <property type="evidence" value="ECO:0007669"/>
    <property type="project" value="UniProtKB-KW"/>
</dbReference>
<reference evidence="15 16" key="1">
    <citation type="submission" date="2012-08" db="EMBL/GenBank/DDBJ databases">
        <title>Oryza genome evolution.</title>
        <authorList>
            <person name="Wing R.A."/>
        </authorList>
    </citation>
    <scope>NUCLEOTIDE SEQUENCE</scope>
</reference>
<proteinExistence type="inferred from homology"/>
<feature type="domain" description="R13L1/DRL21-like LRR repeat region" evidence="14">
    <location>
        <begin position="845"/>
        <end position="962"/>
    </location>
</feature>
<feature type="domain" description="NB-ARC" evidence="10">
    <location>
        <begin position="59"/>
        <end position="127"/>
    </location>
</feature>
<dbReference type="eggNOG" id="KOG4658">
    <property type="taxonomic scope" value="Eukaryota"/>
</dbReference>
<dbReference type="PANTHER" id="PTHR36766">
    <property type="entry name" value="PLANT BROAD-SPECTRUM MILDEW RESISTANCE PROTEIN RPW8"/>
    <property type="match status" value="1"/>
</dbReference>
<dbReference type="Gene3D" id="1.10.10.10">
    <property type="entry name" value="Winged helix-like DNA-binding domain superfamily/Winged helix DNA-binding domain"/>
    <property type="match status" value="1"/>
</dbReference>
<evidence type="ECO:0000256" key="8">
    <source>
        <dbReference type="SAM" id="Coils"/>
    </source>
</evidence>
<evidence type="ECO:0008006" key="17">
    <source>
        <dbReference type="Google" id="ProtNLM"/>
    </source>
</evidence>
<dbReference type="Proteomes" id="UP000032180">
    <property type="component" value="Chromosome 11"/>
</dbReference>
<dbReference type="GO" id="GO:0051707">
    <property type="term" value="P:response to other organism"/>
    <property type="evidence" value="ECO:0007669"/>
    <property type="project" value="UniProtKB-ARBA"/>
</dbReference>
<evidence type="ECO:0000256" key="7">
    <source>
        <dbReference type="ARBA" id="ARBA00023054"/>
    </source>
</evidence>
<feature type="domain" description="Disease resistance R13L4/SHOC-2-like LRR" evidence="13">
    <location>
        <begin position="2482"/>
        <end position="2698"/>
    </location>
</feature>
<keyword evidence="3" id="KW-0677">Repeat</keyword>
<accession>A0A0D9XQA7</accession>
<evidence type="ECO:0000256" key="6">
    <source>
        <dbReference type="ARBA" id="ARBA00022840"/>
    </source>
</evidence>
<dbReference type="STRING" id="77586.A0A0D9XQA7"/>
<dbReference type="SUPFAM" id="SSF52047">
    <property type="entry name" value="RNI-like"/>
    <property type="match status" value="2"/>
</dbReference>
<evidence type="ECO:0000259" key="14">
    <source>
        <dbReference type="Pfam" id="PF25019"/>
    </source>
</evidence>
<keyword evidence="5" id="KW-0611">Plant defense</keyword>
<dbReference type="Pfam" id="PF23598">
    <property type="entry name" value="LRR_14"/>
    <property type="match status" value="4"/>
</dbReference>
<reference evidence="16" key="2">
    <citation type="submission" date="2013-12" db="EMBL/GenBank/DDBJ databases">
        <authorList>
            <person name="Yu Y."/>
            <person name="Lee S."/>
            <person name="de Baynast K."/>
            <person name="Wissotski M."/>
            <person name="Liu L."/>
            <person name="Talag J."/>
            <person name="Goicoechea J."/>
            <person name="Angelova A."/>
            <person name="Jetty R."/>
            <person name="Kudrna D."/>
            <person name="Golser W."/>
            <person name="Rivera L."/>
            <person name="Zhang J."/>
            <person name="Wing R."/>
        </authorList>
    </citation>
    <scope>NUCLEOTIDE SEQUENCE</scope>
</reference>
<keyword evidence="7 8" id="KW-0175">Coiled coil</keyword>
<dbReference type="PROSITE" id="PS51450">
    <property type="entry name" value="LRR"/>
    <property type="match status" value="1"/>
</dbReference>
<sequence>MANKMKAMRAHLEKIRKQHKDFKFDPESSSALPQVLSGYRATSPEVEDADIVGRTEAKQKIVSVLSKKISMHDFTILVIHGMGGIGKTTLAQLVCTDNQFRGYSPVWVHVSEVFDLKKIESSIITQLPGSTPSNIIMVLDDLWEKYGGNLDGLKLKIKSISKGAKVIVIVTTRHEDIASKFLNSDSYKLEGLTDEMCWDIIKQRSGFVNRDDKDQLEQIGREIARKCGGVPLAARSVGYTLHSKRPDEWESVKNSDIWNESNSDDTSSSTHHVLASLKLSYVRMRPCLKMCFGYCAIFPKGQKIVKDDLIQQWICLGLIEPHKVFSPRQLGETYVTELLGMSFLQHSKSSPTTGSHHGSITLYTMHDLVHDLARFVMLDEILVSSKQGNDGERRYRYVLLDDCTSPLESIIDIPTKIKALRFMDCAKARISDYGFSSAKYLRVLDLSECFLQKIPDSIVQLTQLRYLSAPGIQATMIPDCITKLSKLVYLNLRGSSELLSLPESIGEMDCLVHLDLSGCSGLQGVPQSFQNLKLSYLDLSNCTSLKCVSKILGNLTKLQHLNLSYCQYVENLGNLGNLTELQYFHFSSSCSPGVLETDVLGGGTKLEYLNLSTGIKDIGIKRLPEAKGNFTNLKYLNLSSWRELEELPKSWGNLKNLVHLDLSCCFMIKGVPEALRSLIKLQYLNLSFCCTSNKKALKGVDVVLGKLIELRKLYLSGFVDAIILMHKAIGNVGQNFLASLSSLYNLEELDLSANLLIYTLPESIGNLSNLRTLNISDCVKLICLPKAMCEMYSLKHLNVSGCRRLDHSTVPMLDTNSIRLPKFVVQGCNGESSSNIILLQNVYSTNELEISKLEKVVTVEEAERVRLKEKEQIKTLRLHWTRNVKGFVEDLDLLGELEPPRELERFELQGYSSVAFPSWLMNIGPNHFLCLTYIRLVDFPNCTFLPPLGQLPKLESLILDGMNGITRIDEDIYGGAEAFLQLKSFSLCNMASLEEWQTIHSCDVVGGASKFMFPNLKMLEIRHCPNLSLKACPPKVDTWKIESSDNVISSLTGAECASSFTIKEMLVKSCKLPLHRWTLLHYLSPINSLTVKDHSVIESCSDMSSSPEITQALSTLRELFLIRNDVMPELPNWVGKLTGLSRLVISSKNLELNASSGVPRQLISLRYLTLAECESMASLPKWLGDLPSLHKLYIENCPSLNNLDGSLPESIHELTNLASLKVSYCSKLDKWCESEENKIKLSHIPIKIFRKGRTRPPPPPSAVGGEKVGFNPNGATAAPSPNSPRWPGAELAHLRIAAAASSFLLRSGMDACRLQSQEDGFVFAGLGRKLSLLRCCRLLEAASEKFPGAAMATAAIGGMLASAVTKETTRNLGSLIEGEIKLQWNFKRDLQGLKDALESIEAVLEDAERRSIKEKTVQLWLQRLKNASYDISDMLEEFEVETTRHSARKASLDIFHLTNITMAHKMKKMRHTLKNITEQYQSFGFKQGFSSSEQQVLDKRETSSKEGEEFIVGRTEEKQTFIFSCLSDNINNKTTILPIYGIGGIGKTTFAKMVWVYVSQTFDLNKIGNSIISASSKEESKLTTRQMIHTFLGERLDDKKILIVLDDLWVIDDSELNELKSMLKHIGNSCTKVIAIVTTRDKEIADKICTIEPYELPLLTDDMCWTIIEQKVGFEGRPNKDQLEKVGRAIALKCGGVALAAETLGYMLRSMTIHKWESVRDSDIWSEFNSEDRSNQHHKGLLDLPTLSSKSAKLQQCITKREASTDPLHHEDVTLLTMHDLVHDLARYVMVDEILDASKQGNTTRCRCRFALLNDCTRPLKSFTHSPAKIRALCFLESDKNVLHGASFSSAKYLRFLVCGKTGFRNDVFSTAKYLHVLDLSECSIQKLPDSIGHLKQLRYLNAPKVQQRIIPNSVTKLLKLIYLSLRGSSVIMTLPESIGEMEALLYLDLSGCSGIQELPVSFSKLKKLIHLDLSNCSHVTGVSESLVSLTKLEYLNLSSQSSHIKRLPEAWSSFINLKYLNLAGFENLEELPTSFGNLKSLMHLDLSNCRQVKGIPEAFGGLTKLQYLNLSYCCNIFQDDFHIRTKAEAIGNLNKLHDLNLSGLMYDYWQQKCISFFECINTLSNLEHLDLSNNKYLHSLPDCFGRLRKLHTLDLSGCGSLKTMPASIGQIDSLKFVHTDACYGLESSTLRVLNKSSITLPHCVVQANVNGSGSNIVLLQDVNPPNLKISRLENVMSVKEVQKIKLMEKRGIKQLEIKWSKNAKRFVGDMELLGQLVPPRTLKNFEIGGYNYTKFPSWFMGIAHYLPNLVCITMNDLPNCISLPPLGQLPNLEELVLKHMNKITKIDENFCGSPKPFPRLKKFVLEFMESLEVWNTRNSSGGDNAREFMFPDLCRLIINRCPKLRITPFVPRADKWLITGSDGVISCLRESVPQTRPSFSTSVSTLFFLKGTILNTLEVNFCNVPPREWRFLHHLPGINNLRIRGCSDLTISPKIIGALSSVQSLVLRSRHNQAELPDWLGQLTSLKKLEIKEFDVKASWEDTKYLTALQSLSLSGCKSMIELPQWVGDLTSLQELTIKFCPNLNNLTGIMGRLTSLRKLEISFCGSIKSLPEGIENLIKLEHISIYECVELKQWCEFVGNKRKIEHVKEMLHTLGISGRWFLNTIPVSLGQIDNLTFVHSNSCPHLKSSKLCLLNKSSILLPLFVVQANEDSSSTNIVLLEDEFEIRGYSCAQSPDCLMDIAPYLLILVSIAFDRFAIHQVAKISQNFNHLIRYN</sequence>
<dbReference type="InterPro" id="IPR042197">
    <property type="entry name" value="Apaf_helical"/>
</dbReference>
<feature type="domain" description="Disease resistance R13L4/SHOC-2-like LRR" evidence="13">
    <location>
        <begin position="604"/>
        <end position="753"/>
    </location>
</feature>
<dbReference type="Pfam" id="PF23559">
    <property type="entry name" value="WHD_DRP"/>
    <property type="match status" value="1"/>
</dbReference>
<dbReference type="InterPro" id="IPR041118">
    <property type="entry name" value="Rx_N"/>
</dbReference>
<dbReference type="Pfam" id="PF18052">
    <property type="entry name" value="Rx_N"/>
    <property type="match status" value="1"/>
</dbReference>
<keyword evidence="2" id="KW-0433">Leucine-rich repeat</keyword>
<dbReference type="SUPFAM" id="SSF52540">
    <property type="entry name" value="P-loop containing nucleoside triphosphate hydrolases"/>
    <property type="match status" value="2"/>
</dbReference>
<protein>
    <recommendedName>
        <fullName evidence="17">NB-ARC domain-containing protein</fullName>
    </recommendedName>
</protein>
<feature type="domain" description="Disease resistance protein winged helix" evidence="12">
    <location>
        <begin position="297"/>
        <end position="373"/>
    </location>
</feature>
<dbReference type="Pfam" id="PF00931">
    <property type="entry name" value="NB-ARC"/>
    <property type="match status" value="3"/>
</dbReference>
<dbReference type="PANTHER" id="PTHR36766:SF73">
    <property type="entry name" value="NB-ARC DOMAIN-CONTAINING PROTEIN"/>
    <property type="match status" value="1"/>
</dbReference>
<evidence type="ECO:0000313" key="16">
    <source>
        <dbReference type="Proteomes" id="UP000032180"/>
    </source>
</evidence>
<feature type="domain" description="Disease resistance R13L4/SHOC-2-like LRR" evidence="13">
    <location>
        <begin position="433"/>
        <end position="588"/>
    </location>
</feature>
<keyword evidence="16" id="KW-1185">Reference proteome</keyword>
<evidence type="ECO:0000256" key="4">
    <source>
        <dbReference type="ARBA" id="ARBA00022741"/>
    </source>
</evidence>
<evidence type="ECO:0000259" key="10">
    <source>
        <dbReference type="Pfam" id="PF00931"/>
    </source>
</evidence>
<dbReference type="Gramene" id="LPERR11G05950.1">
    <property type="protein sequence ID" value="LPERR11G05950.1"/>
    <property type="gene ID" value="LPERR11G05950"/>
</dbReference>
<dbReference type="GO" id="GO:0006952">
    <property type="term" value="P:defense response"/>
    <property type="evidence" value="ECO:0007669"/>
    <property type="project" value="UniProtKB-KW"/>
</dbReference>
<evidence type="ECO:0000256" key="9">
    <source>
        <dbReference type="SAM" id="MobiDB-lite"/>
    </source>
</evidence>
<keyword evidence="6" id="KW-0067">ATP-binding</keyword>
<dbReference type="SMART" id="SM00369">
    <property type="entry name" value="LRR_TYP"/>
    <property type="match status" value="9"/>
</dbReference>
<dbReference type="Gene3D" id="3.80.10.10">
    <property type="entry name" value="Ribonuclease Inhibitor"/>
    <property type="match status" value="8"/>
</dbReference>
<dbReference type="CDD" id="cd14798">
    <property type="entry name" value="RX-CC_like"/>
    <property type="match status" value="1"/>
</dbReference>
<dbReference type="InterPro" id="IPR058922">
    <property type="entry name" value="WHD_DRP"/>
</dbReference>
<evidence type="ECO:0000256" key="2">
    <source>
        <dbReference type="ARBA" id="ARBA00022614"/>
    </source>
</evidence>
<feature type="domain" description="R13L1/DRL21-like LRR repeat region" evidence="14">
    <location>
        <begin position="2226"/>
        <end position="2341"/>
    </location>
</feature>
<feature type="coiled-coil region" evidence="8">
    <location>
        <begin position="850"/>
        <end position="879"/>
    </location>
</feature>
<dbReference type="InterPro" id="IPR003591">
    <property type="entry name" value="Leu-rich_rpt_typical-subtyp"/>
</dbReference>
<feature type="domain" description="Disease resistance R13L4/SHOC-2-like LRR" evidence="13">
    <location>
        <begin position="1972"/>
        <end position="2136"/>
    </location>
</feature>
<evidence type="ECO:0000259" key="13">
    <source>
        <dbReference type="Pfam" id="PF23598"/>
    </source>
</evidence>
<name>A0A0D9XQA7_9ORYZ</name>
<reference evidence="15" key="3">
    <citation type="submission" date="2015-04" db="UniProtKB">
        <authorList>
            <consortium name="EnsemblPlants"/>
        </authorList>
    </citation>
    <scope>IDENTIFICATION</scope>
</reference>
<dbReference type="InterPro" id="IPR002182">
    <property type="entry name" value="NB-ARC"/>
</dbReference>
<evidence type="ECO:0000259" key="11">
    <source>
        <dbReference type="Pfam" id="PF18052"/>
    </source>
</evidence>
<keyword evidence="4" id="KW-0547">Nucleotide-binding</keyword>
<dbReference type="InterPro" id="IPR036388">
    <property type="entry name" value="WH-like_DNA-bd_sf"/>
</dbReference>
<feature type="domain" description="NB-ARC" evidence="10">
    <location>
        <begin position="134"/>
        <end position="204"/>
    </location>
</feature>
<dbReference type="Gene3D" id="3.40.50.300">
    <property type="entry name" value="P-loop containing nucleotide triphosphate hydrolases"/>
    <property type="match status" value="2"/>
</dbReference>
<evidence type="ECO:0000313" key="15">
    <source>
        <dbReference type="EnsemblPlants" id="LPERR11G05950.1"/>
    </source>
</evidence>
<evidence type="ECO:0000259" key="12">
    <source>
        <dbReference type="Pfam" id="PF23559"/>
    </source>
</evidence>
<dbReference type="Gene3D" id="1.10.8.430">
    <property type="entry name" value="Helical domain of apoptotic protease-activating factors"/>
    <property type="match status" value="2"/>
</dbReference>
<feature type="region of interest" description="Disordered" evidence="9">
    <location>
        <begin position="1250"/>
        <end position="1283"/>
    </location>
</feature>
<dbReference type="Pfam" id="PF25019">
    <property type="entry name" value="LRR_R13L1-DRL21"/>
    <property type="match status" value="2"/>
</dbReference>
<feature type="domain" description="NB-ARC" evidence="10">
    <location>
        <begin position="1532"/>
        <end position="1673"/>
    </location>
</feature>
<dbReference type="Gene3D" id="1.20.5.4130">
    <property type="match status" value="1"/>
</dbReference>
<dbReference type="InterPro" id="IPR006553">
    <property type="entry name" value="Leu-rich_rpt_Cys-con_subtyp"/>
</dbReference>
<dbReference type="SUPFAM" id="SSF52058">
    <property type="entry name" value="L domain-like"/>
    <property type="match status" value="3"/>
</dbReference>
<dbReference type="InterPro" id="IPR055414">
    <property type="entry name" value="LRR_R13L4/SHOC2-like"/>
</dbReference>
<dbReference type="InterPro" id="IPR001611">
    <property type="entry name" value="Leu-rich_rpt"/>
</dbReference>
<dbReference type="EnsemblPlants" id="LPERR11G05950.1">
    <property type="protein sequence ID" value="LPERR11G05950.1"/>
    <property type="gene ID" value="LPERR11G05950"/>
</dbReference>
<evidence type="ECO:0000256" key="5">
    <source>
        <dbReference type="ARBA" id="ARBA00022821"/>
    </source>
</evidence>
<dbReference type="InterPro" id="IPR032675">
    <property type="entry name" value="LRR_dom_sf"/>
</dbReference>
<dbReference type="InterPro" id="IPR038005">
    <property type="entry name" value="RX-like_CC"/>
</dbReference>
<comment type="similarity">
    <text evidence="1">Belongs to the disease resistance NB-LRR family.</text>
</comment>
<dbReference type="GO" id="GO:0043531">
    <property type="term" value="F:ADP binding"/>
    <property type="evidence" value="ECO:0007669"/>
    <property type="project" value="InterPro"/>
</dbReference>
<dbReference type="SMART" id="SM00367">
    <property type="entry name" value="LRR_CC"/>
    <property type="match status" value="8"/>
</dbReference>
<evidence type="ECO:0000256" key="3">
    <source>
        <dbReference type="ARBA" id="ARBA00022737"/>
    </source>
</evidence>
<feature type="domain" description="Disease resistance N-terminal" evidence="11">
    <location>
        <begin position="1369"/>
        <end position="1449"/>
    </location>
</feature>
<evidence type="ECO:0000256" key="1">
    <source>
        <dbReference type="ARBA" id="ARBA00008894"/>
    </source>
</evidence>
<dbReference type="InterPro" id="IPR027417">
    <property type="entry name" value="P-loop_NTPase"/>
</dbReference>
<dbReference type="PRINTS" id="PR00364">
    <property type="entry name" value="DISEASERSIST"/>
</dbReference>